<organism evidence="1">
    <name type="scientific">marine metagenome</name>
    <dbReference type="NCBI Taxonomy" id="408172"/>
    <lineage>
        <taxon>unclassified sequences</taxon>
        <taxon>metagenomes</taxon>
        <taxon>ecological metagenomes</taxon>
    </lineage>
</organism>
<dbReference type="AlphaFoldDB" id="A0A382J047"/>
<sequence>MSLGSALTNQIVGAVAKQATGNLAS</sequence>
<gene>
    <name evidence="1" type="ORF">METZ01_LOCUS257656</name>
</gene>
<evidence type="ECO:0000313" key="1">
    <source>
        <dbReference type="EMBL" id="SVC04802.1"/>
    </source>
</evidence>
<name>A0A382J047_9ZZZZ</name>
<protein>
    <submittedName>
        <fullName evidence="1">Uncharacterized protein</fullName>
    </submittedName>
</protein>
<reference evidence="1" key="1">
    <citation type="submission" date="2018-05" db="EMBL/GenBank/DDBJ databases">
        <authorList>
            <person name="Lanie J.A."/>
            <person name="Ng W.-L."/>
            <person name="Kazmierczak K.M."/>
            <person name="Andrzejewski T.M."/>
            <person name="Davidsen T.M."/>
            <person name="Wayne K.J."/>
            <person name="Tettelin H."/>
            <person name="Glass J.I."/>
            <person name="Rusch D."/>
            <person name="Podicherti R."/>
            <person name="Tsui H.-C.T."/>
            <person name="Winkler M.E."/>
        </authorList>
    </citation>
    <scope>NUCLEOTIDE SEQUENCE</scope>
</reference>
<feature type="non-terminal residue" evidence="1">
    <location>
        <position position="25"/>
    </location>
</feature>
<accession>A0A382J047</accession>
<dbReference type="EMBL" id="UINC01070556">
    <property type="protein sequence ID" value="SVC04802.1"/>
    <property type="molecule type" value="Genomic_DNA"/>
</dbReference>
<proteinExistence type="predicted"/>